<dbReference type="PANTHER" id="PTHR32347">
    <property type="entry name" value="EFFLUX SYSTEM COMPONENT YKNX-RELATED"/>
    <property type="match status" value="1"/>
</dbReference>
<accession>A0ABX0J415</accession>
<name>A0ABX0J415_9BACL</name>
<dbReference type="Gene3D" id="2.40.30.170">
    <property type="match status" value="1"/>
</dbReference>
<sequence length="372" mass="40544">MYSKWWMENLPASSIKLRSLAILCVAALLILGSGCSLLPKEEEEEKIPAITAPKLSQKPEFLVKTDTLETKVRGSGKLMATQEEDLYFTDEASRRIKNVLVKSGDKVEQGQLIAELDVTEQESQLKQKRLQTRKDELVMIEALRKADEMTVESLEQAKIDFEIKREELYKLESTIAKAKLTAPYTGTIVSVFLKKGDTAQAYDAVATIADLSQLTVVGTLSTDDLKKVAIGMEVVVDINAAGQHKGKVLQLPNPQEPASGGNTGNMGNGSQGSSGQPKAPDTIDNYLVVQLDPFPPGLNRGTPLSVSVITGRKENAVTIPLSTLRSYSGRNYVQLVDEQGNKKEMDVEVGQQTSTDIEIIKGLTPGQKVVGR</sequence>
<dbReference type="Gene3D" id="2.40.50.100">
    <property type="match status" value="1"/>
</dbReference>
<evidence type="ECO:0000256" key="2">
    <source>
        <dbReference type="ARBA" id="ARBA00023054"/>
    </source>
</evidence>
<feature type="domain" description="Multidrug resistance protein MdtA-like C-terminal permuted SH3" evidence="4">
    <location>
        <begin position="315"/>
        <end position="370"/>
    </location>
</feature>
<gene>
    <name evidence="5" type="ORF">G9U52_01885</name>
</gene>
<dbReference type="PANTHER" id="PTHR32347:SF14">
    <property type="entry name" value="EFFLUX SYSTEM COMPONENT YKNX-RELATED"/>
    <property type="match status" value="1"/>
</dbReference>
<feature type="compositionally biased region" description="Gly residues" evidence="3">
    <location>
        <begin position="261"/>
        <end position="272"/>
    </location>
</feature>
<dbReference type="Gene3D" id="2.40.420.20">
    <property type="match status" value="1"/>
</dbReference>
<dbReference type="SUPFAM" id="SSF111369">
    <property type="entry name" value="HlyD-like secretion proteins"/>
    <property type="match status" value="1"/>
</dbReference>
<reference evidence="5" key="1">
    <citation type="submission" date="2020-03" db="EMBL/GenBank/DDBJ databases">
        <title>Draft sequencing of Paenibacilllus sp. S3N08.</title>
        <authorList>
            <person name="Kim D.-U."/>
        </authorList>
    </citation>
    <scope>NUCLEOTIDE SEQUENCE</scope>
    <source>
        <strain evidence="5">S3N08</strain>
    </source>
</reference>
<dbReference type="EMBL" id="JAAOIW010000001">
    <property type="protein sequence ID" value="NHN28575.1"/>
    <property type="molecule type" value="Genomic_DNA"/>
</dbReference>
<comment type="subcellular location">
    <subcellularLocation>
        <location evidence="1">Cell envelope</location>
    </subcellularLocation>
</comment>
<feature type="region of interest" description="Disordered" evidence="3">
    <location>
        <begin position="246"/>
        <end position="281"/>
    </location>
</feature>
<dbReference type="InterPro" id="IPR058627">
    <property type="entry name" value="MdtA-like_C"/>
</dbReference>
<evidence type="ECO:0000313" key="6">
    <source>
        <dbReference type="Proteomes" id="UP001165962"/>
    </source>
</evidence>
<protein>
    <submittedName>
        <fullName evidence="5">HlyD family efflux transporter periplasmic adaptor subunit</fullName>
    </submittedName>
</protein>
<organism evidence="5 6">
    <name type="scientific">Paenibacillus agricola</name>
    <dbReference type="NCBI Taxonomy" id="2716264"/>
    <lineage>
        <taxon>Bacteria</taxon>
        <taxon>Bacillati</taxon>
        <taxon>Bacillota</taxon>
        <taxon>Bacilli</taxon>
        <taxon>Bacillales</taxon>
        <taxon>Paenibacillaceae</taxon>
        <taxon>Paenibacillus</taxon>
    </lineage>
</organism>
<evidence type="ECO:0000256" key="3">
    <source>
        <dbReference type="SAM" id="MobiDB-lite"/>
    </source>
</evidence>
<keyword evidence="6" id="KW-1185">Reference proteome</keyword>
<dbReference type="Pfam" id="PF25967">
    <property type="entry name" value="RND-MFP_C"/>
    <property type="match status" value="1"/>
</dbReference>
<evidence type="ECO:0000256" key="1">
    <source>
        <dbReference type="ARBA" id="ARBA00004196"/>
    </source>
</evidence>
<keyword evidence="2" id="KW-0175">Coiled coil</keyword>
<dbReference type="Proteomes" id="UP001165962">
    <property type="component" value="Unassembled WGS sequence"/>
</dbReference>
<comment type="caution">
    <text evidence="5">The sequence shown here is derived from an EMBL/GenBank/DDBJ whole genome shotgun (WGS) entry which is preliminary data.</text>
</comment>
<evidence type="ECO:0000259" key="4">
    <source>
        <dbReference type="Pfam" id="PF25967"/>
    </source>
</evidence>
<evidence type="ECO:0000313" key="5">
    <source>
        <dbReference type="EMBL" id="NHN28575.1"/>
    </source>
</evidence>
<dbReference type="PROSITE" id="PS51257">
    <property type="entry name" value="PROKAR_LIPOPROTEIN"/>
    <property type="match status" value="1"/>
</dbReference>
<proteinExistence type="predicted"/>
<dbReference type="InterPro" id="IPR050465">
    <property type="entry name" value="UPF0194_transport"/>
</dbReference>
<dbReference type="RefSeq" id="WP_166145314.1">
    <property type="nucleotide sequence ID" value="NZ_JAAOIW010000001.1"/>
</dbReference>